<dbReference type="InterPro" id="IPR050480">
    <property type="entry name" value="CysZ-like"/>
</dbReference>
<keyword evidence="2" id="KW-0813">Transport</keyword>
<keyword evidence="8" id="KW-0764">Sulfate transport</keyword>
<dbReference type="AlphaFoldDB" id="A0A2N1PLI9"/>
<evidence type="ECO:0000256" key="8">
    <source>
        <dbReference type="ARBA" id="ARBA00023032"/>
    </source>
</evidence>
<keyword evidence="6 10" id="KW-0812">Transmembrane</keyword>
<evidence type="ECO:0000313" key="12">
    <source>
        <dbReference type="Proteomes" id="UP000233256"/>
    </source>
</evidence>
<dbReference type="PANTHER" id="PTHR37468">
    <property type="entry name" value="SULFATE TRANSPORTER CYSZ"/>
    <property type="match status" value="1"/>
</dbReference>
<sequence>MSGKIFNSDEIQIPEQISFQPPSGAAYQMKLALRSLSEAFSYMGEKKMWGSMLIPGLVSLLIAMGSLWAGIGLARITATWLTAAMGQGFLGSTIAAAAAILAFCLAIIAYLLLYKNLTLIILSPWMALLAERVYTDRTGRQVPFSAKQTIVNIIRSFRLNIRNLITELIITLPLMVLGTIPLFTLPCAVVVITVQSYFMGFGLMDYTLEMAGFNSGTARVHVWKAKYFCSLSGVLFLGLLMIPVLGLFIAPPIGVVATSLGAIELLKRTDQ</sequence>
<feature type="transmembrane region" description="Helical" evidence="10">
    <location>
        <begin position="94"/>
        <end position="113"/>
    </location>
</feature>
<evidence type="ECO:0000256" key="4">
    <source>
        <dbReference type="ARBA" id="ARBA00022519"/>
    </source>
</evidence>
<evidence type="ECO:0000256" key="1">
    <source>
        <dbReference type="ARBA" id="ARBA00004141"/>
    </source>
</evidence>
<evidence type="ECO:0000256" key="2">
    <source>
        <dbReference type="ARBA" id="ARBA00022448"/>
    </source>
</evidence>
<protein>
    <recommendedName>
        <fullName evidence="13">Coproporphyrinogen III oxidase</fullName>
    </recommendedName>
</protein>
<dbReference type="PANTHER" id="PTHR37468:SF1">
    <property type="entry name" value="SULFATE TRANSPORTER CYSZ"/>
    <property type="match status" value="1"/>
</dbReference>
<name>A0A2N1PLI9_9BACT</name>
<keyword evidence="7 10" id="KW-1133">Transmembrane helix</keyword>
<gene>
    <name evidence="11" type="ORF">CVV64_15660</name>
</gene>
<evidence type="ECO:0000256" key="10">
    <source>
        <dbReference type="SAM" id="Phobius"/>
    </source>
</evidence>
<evidence type="ECO:0000256" key="6">
    <source>
        <dbReference type="ARBA" id="ARBA00022692"/>
    </source>
</evidence>
<evidence type="ECO:0008006" key="13">
    <source>
        <dbReference type="Google" id="ProtNLM"/>
    </source>
</evidence>
<evidence type="ECO:0000256" key="7">
    <source>
        <dbReference type="ARBA" id="ARBA00022989"/>
    </source>
</evidence>
<feature type="transmembrane region" description="Helical" evidence="10">
    <location>
        <begin position="52"/>
        <end position="74"/>
    </location>
</feature>
<keyword evidence="5" id="KW-0028">Amino-acid biosynthesis</keyword>
<dbReference type="GO" id="GO:0009675">
    <property type="term" value="F:high-affinity sulfate:proton symporter activity"/>
    <property type="evidence" value="ECO:0007669"/>
    <property type="project" value="TreeGrafter"/>
</dbReference>
<keyword evidence="3" id="KW-1003">Cell membrane</keyword>
<dbReference type="GO" id="GO:0000103">
    <property type="term" value="P:sulfate assimilation"/>
    <property type="evidence" value="ECO:0007669"/>
    <property type="project" value="TreeGrafter"/>
</dbReference>
<evidence type="ECO:0000256" key="5">
    <source>
        <dbReference type="ARBA" id="ARBA00022605"/>
    </source>
</evidence>
<dbReference type="Proteomes" id="UP000233256">
    <property type="component" value="Unassembled WGS sequence"/>
</dbReference>
<evidence type="ECO:0000313" key="11">
    <source>
        <dbReference type="EMBL" id="PKK89142.1"/>
    </source>
</evidence>
<dbReference type="Pfam" id="PF07264">
    <property type="entry name" value="EI24"/>
    <property type="match status" value="1"/>
</dbReference>
<feature type="transmembrane region" description="Helical" evidence="10">
    <location>
        <begin position="228"/>
        <end position="250"/>
    </location>
</feature>
<comment type="caution">
    <text evidence="11">The sequence shown here is derived from an EMBL/GenBank/DDBJ whole genome shotgun (WGS) entry which is preliminary data.</text>
</comment>
<dbReference type="GO" id="GO:0019344">
    <property type="term" value="P:cysteine biosynthetic process"/>
    <property type="evidence" value="ECO:0007669"/>
    <property type="project" value="TreeGrafter"/>
</dbReference>
<dbReference type="EMBL" id="PGXC01000024">
    <property type="protein sequence ID" value="PKK89142.1"/>
    <property type="molecule type" value="Genomic_DNA"/>
</dbReference>
<dbReference type="InterPro" id="IPR059112">
    <property type="entry name" value="CysZ/EI24"/>
</dbReference>
<keyword evidence="4" id="KW-0997">Cell inner membrane</keyword>
<dbReference type="GO" id="GO:0005886">
    <property type="term" value="C:plasma membrane"/>
    <property type="evidence" value="ECO:0007669"/>
    <property type="project" value="TreeGrafter"/>
</dbReference>
<keyword evidence="9 10" id="KW-0472">Membrane</keyword>
<evidence type="ECO:0000256" key="9">
    <source>
        <dbReference type="ARBA" id="ARBA00023136"/>
    </source>
</evidence>
<proteinExistence type="predicted"/>
<reference evidence="11 12" key="1">
    <citation type="journal article" date="2017" name="ISME J.">
        <title>Potential for microbial H2 and metal transformations associated with novel bacteria and archaea in deep terrestrial subsurface sediments.</title>
        <authorList>
            <person name="Hernsdorf A.W."/>
            <person name="Amano Y."/>
            <person name="Miyakawa K."/>
            <person name="Ise K."/>
            <person name="Suzuki Y."/>
            <person name="Anantharaman K."/>
            <person name="Probst A."/>
            <person name="Burstein D."/>
            <person name="Thomas B.C."/>
            <person name="Banfield J.F."/>
        </authorList>
    </citation>
    <scope>NUCLEOTIDE SEQUENCE [LARGE SCALE GENOMIC DNA]</scope>
    <source>
        <strain evidence="11">HGW-Wallbacteria-1</strain>
    </source>
</reference>
<feature type="transmembrane region" description="Helical" evidence="10">
    <location>
        <begin position="164"/>
        <end position="183"/>
    </location>
</feature>
<comment type="subcellular location">
    <subcellularLocation>
        <location evidence="1">Membrane</location>
        <topology evidence="1">Multi-pass membrane protein</topology>
    </subcellularLocation>
</comment>
<evidence type="ECO:0000256" key="3">
    <source>
        <dbReference type="ARBA" id="ARBA00022475"/>
    </source>
</evidence>
<organism evidence="11 12">
    <name type="scientific">Candidatus Wallbacteria bacterium HGW-Wallbacteria-1</name>
    <dbReference type="NCBI Taxonomy" id="2013854"/>
    <lineage>
        <taxon>Bacteria</taxon>
        <taxon>Candidatus Walliibacteriota</taxon>
    </lineage>
</organism>
<accession>A0A2N1PLI9</accession>